<dbReference type="InterPro" id="IPR018644">
    <property type="entry name" value="DUF2071"/>
</dbReference>
<organism evidence="1 2">
    <name type="scientific">Phytomonospora endophytica</name>
    <dbReference type="NCBI Taxonomy" id="714109"/>
    <lineage>
        <taxon>Bacteria</taxon>
        <taxon>Bacillati</taxon>
        <taxon>Actinomycetota</taxon>
        <taxon>Actinomycetes</taxon>
        <taxon>Micromonosporales</taxon>
        <taxon>Micromonosporaceae</taxon>
        <taxon>Phytomonospora</taxon>
    </lineage>
</organism>
<accession>A0A841FT88</accession>
<dbReference type="Pfam" id="PF09844">
    <property type="entry name" value="DUF2071"/>
    <property type="match status" value="1"/>
</dbReference>
<protein>
    <recommendedName>
        <fullName evidence="3">DUF2071 domain-containing protein</fullName>
    </recommendedName>
</protein>
<evidence type="ECO:0008006" key="3">
    <source>
        <dbReference type="Google" id="ProtNLM"/>
    </source>
</evidence>
<dbReference type="InterPro" id="IPR023375">
    <property type="entry name" value="ADC_dom_sf"/>
</dbReference>
<proteinExistence type="predicted"/>
<dbReference type="PANTHER" id="PTHR39186">
    <property type="entry name" value="DUF2071 FAMILY PROTEIN"/>
    <property type="match status" value="1"/>
</dbReference>
<comment type="caution">
    <text evidence="1">The sequence shown here is derived from an EMBL/GenBank/DDBJ whole genome shotgun (WGS) entry which is preliminary data.</text>
</comment>
<gene>
    <name evidence="1" type="ORF">HNR73_004831</name>
</gene>
<dbReference type="Proteomes" id="UP000548476">
    <property type="component" value="Unassembled WGS sequence"/>
</dbReference>
<evidence type="ECO:0000313" key="1">
    <source>
        <dbReference type="EMBL" id="MBB6036958.1"/>
    </source>
</evidence>
<keyword evidence="2" id="KW-1185">Reference proteome</keyword>
<name>A0A841FT88_9ACTN</name>
<dbReference type="AlphaFoldDB" id="A0A841FT88"/>
<reference evidence="1 2" key="1">
    <citation type="submission" date="2020-08" db="EMBL/GenBank/DDBJ databases">
        <title>Genomic Encyclopedia of Type Strains, Phase IV (KMG-IV): sequencing the most valuable type-strain genomes for metagenomic binning, comparative biology and taxonomic classification.</title>
        <authorList>
            <person name="Goeker M."/>
        </authorList>
    </citation>
    <scope>NUCLEOTIDE SEQUENCE [LARGE SCALE GENOMIC DNA]</scope>
    <source>
        <strain evidence="1 2">YIM 65646</strain>
    </source>
</reference>
<sequence>MDPEAVTARTPRPLTRAMLAQSWRDAAFLHWEIDPEAVGPLLPPGVTVDLFGGVAHVGLIAFRMVRTRLFGSPPVPWLGTFCETNVRLYSVDAHGRRAVVFRWMAAERLLPALIGRAALGLPYRWSRMTLDRDGKRFTYTCATPASRVLVEAGAPIERPSPLELYLTSRWGLHTRAFGRTLHLANEHEPWPLHTAELLHCDDRLLAAAGIPGIVDRPPDSVLYSPGVHARFGPARTPLHP</sequence>
<dbReference type="SUPFAM" id="SSF160104">
    <property type="entry name" value="Acetoacetate decarboxylase-like"/>
    <property type="match status" value="1"/>
</dbReference>
<dbReference type="RefSeq" id="WP_184789782.1">
    <property type="nucleotide sequence ID" value="NZ_BONT01000056.1"/>
</dbReference>
<dbReference type="Gene3D" id="2.40.400.10">
    <property type="entry name" value="Acetoacetate decarboxylase-like"/>
    <property type="match status" value="1"/>
</dbReference>
<dbReference type="EMBL" id="JACHGT010000010">
    <property type="protein sequence ID" value="MBB6036958.1"/>
    <property type="molecule type" value="Genomic_DNA"/>
</dbReference>
<evidence type="ECO:0000313" key="2">
    <source>
        <dbReference type="Proteomes" id="UP000548476"/>
    </source>
</evidence>
<dbReference type="PANTHER" id="PTHR39186:SF1">
    <property type="entry name" value="DUF2071 DOMAIN-CONTAINING PROTEIN"/>
    <property type="match status" value="1"/>
</dbReference>